<name>A0A804HMK8_MUSAM</name>
<keyword evidence="2" id="KW-1185">Reference proteome</keyword>
<dbReference type="InParanoid" id="A0A804HMK8"/>
<evidence type="ECO:0000313" key="2">
    <source>
        <dbReference type="Proteomes" id="UP000012960"/>
    </source>
</evidence>
<sequence>MGSKCWHHSEVFLSRFYTWKLPMIEHSK</sequence>
<proteinExistence type="predicted"/>
<protein>
    <submittedName>
        <fullName evidence="1">Uncharacterized protein</fullName>
    </submittedName>
</protein>
<evidence type="ECO:0000313" key="1">
    <source>
        <dbReference type="EnsemblPlants" id="Ma00_p02410.1"/>
    </source>
</evidence>
<dbReference type="Gramene" id="Ma00_t02410.1">
    <property type="protein sequence ID" value="Ma00_p02410.1"/>
    <property type="gene ID" value="Ma00_g02410"/>
</dbReference>
<reference evidence="1" key="1">
    <citation type="submission" date="2021-05" db="UniProtKB">
        <authorList>
            <consortium name="EnsemblPlants"/>
        </authorList>
    </citation>
    <scope>IDENTIFICATION</scope>
    <source>
        <strain evidence="1">subsp. malaccensis</strain>
    </source>
</reference>
<dbReference type="AlphaFoldDB" id="A0A804HMK8"/>
<organism evidence="1 2">
    <name type="scientific">Musa acuminata subsp. malaccensis</name>
    <name type="common">Wild banana</name>
    <name type="synonym">Musa malaccensis</name>
    <dbReference type="NCBI Taxonomy" id="214687"/>
    <lineage>
        <taxon>Eukaryota</taxon>
        <taxon>Viridiplantae</taxon>
        <taxon>Streptophyta</taxon>
        <taxon>Embryophyta</taxon>
        <taxon>Tracheophyta</taxon>
        <taxon>Spermatophyta</taxon>
        <taxon>Magnoliopsida</taxon>
        <taxon>Liliopsida</taxon>
        <taxon>Zingiberales</taxon>
        <taxon>Musaceae</taxon>
        <taxon>Musa</taxon>
    </lineage>
</organism>
<accession>A0A804HMK8</accession>
<dbReference type="Proteomes" id="UP000012960">
    <property type="component" value="Unplaced"/>
</dbReference>
<dbReference type="EnsemblPlants" id="Ma00_t02410.1">
    <property type="protein sequence ID" value="Ma00_p02410.1"/>
    <property type="gene ID" value="Ma00_g02410"/>
</dbReference>